<dbReference type="EC" id="1.13.11.27" evidence="7"/>
<sequence>MLNKVNAIPEVDSFNVAMDIEDIDYLQLYTGNAKQSVYYLCKLFGFRLKAYSGLETGNRETCSYVLEQGDIRLLISSAYSGNHPISECIKNCGEGVRDIAFRVGDVEKVFHEAVLKGATVIQEPSVETDEFGIYKKAVIGTFGSTVHTLVESKNYEGCFAPGFKELHDNYEPAFTGLTRIDHLGICVENMRKWTSFYEEVLGFSFVNEFKKGEVSSNNSSLMTKVVQNGTERVKFPIIEPAEGSRKSQIQEFLDYNGGAGVQHIALLTDNIIETVDTLQTNGIDFLYTPDAYYKMLEERIGNIDETIEELNKYNILADRDEEGYLLQIFGYPVSDRPTLFFEIIQRKGSKGFGNGNIRALFESVERVQEQRGNL</sequence>
<dbReference type="InterPro" id="IPR037523">
    <property type="entry name" value="VOC_core"/>
</dbReference>
<keyword evidence="8" id="KW-1185">Reference proteome</keyword>
<keyword evidence="7" id="KW-0560">Oxidoreductase</keyword>
<evidence type="ECO:0000256" key="1">
    <source>
        <dbReference type="ARBA" id="ARBA00001962"/>
    </source>
</evidence>
<dbReference type="PANTHER" id="PTHR11959">
    <property type="entry name" value="4-HYDROXYPHENYLPYRUVATE DIOXYGENASE"/>
    <property type="match status" value="1"/>
</dbReference>
<dbReference type="InterPro" id="IPR041735">
    <property type="entry name" value="4OHPhenylPyrv_dOase_C"/>
</dbReference>
<dbReference type="InterPro" id="IPR004360">
    <property type="entry name" value="Glyas_Fos-R_dOase_dom"/>
</dbReference>
<dbReference type="PANTHER" id="PTHR11959:SF1">
    <property type="entry name" value="4-HYDROXYPHENYLPYRUVATE DIOXYGENASE"/>
    <property type="match status" value="1"/>
</dbReference>
<comment type="caution">
    <text evidence="7">The sequence shown here is derived from an EMBL/GenBank/DDBJ whole genome shotgun (WGS) entry which is preliminary data.</text>
</comment>
<dbReference type="GO" id="GO:0003868">
    <property type="term" value="F:4-hydroxyphenylpyruvate dioxygenase activity"/>
    <property type="evidence" value="ECO:0007669"/>
    <property type="project" value="UniProtKB-EC"/>
</dbReference>
<evidence type="ECO:0000259" key="6">
    <source>
        <dbReference type="PROSITE" id="PS51819"/>
    </source>
</evidence>
<dbReference type="PROSITE" id="PS51819">
    <property type="entry name" value="VOC"/>
    <property type="match status" value="2"/>
</dbReference>
<evidence type="ECO:0000256" key="5">
    <source>
        <dbReference type="ARBA" id="ARBA00023004"/>
    </source>
</evidence>
<comment type="similarity">
    <text evidence="2">Belongs to the 4HPPD family.</text>
</comment>
<evidence type="ECO:0000256" key="4">
    <source>
        <dbReference type="ARBA" id="ARBA00022737"/>
    </source>
</evidence>
<keyword evidence="5" id="KW-0408">Iron</keyword>
<evidence type="ECO:0000313" key="8">
    <source>
        <dbReference type="Proteomes" id="UP000838686"/>
    </source>
</evidence>
<evidence type="ECO:0000256" key="2">
    <source>
        <dbReference type="ARBA" id="ARBA00005877"/>
    </source>
</evidence>
<dbReference type="InterPro" id="IPR029068">
    <property type="entry name" value="Glyas_Bleomycin-R_OHBP_Dase"/>
</dbReference>
<dbReference type="PIRSF" id="PIRSF009283">
    <property type="entry name" value="HPP_dOase"/>
    <property type="match status" value="1"/>
</dbReference>
<evidence type="ECO:0000313" key="7">
    <source>
        <dbReference type="EMBL" id="CAH1206486.1"/>
    </source>
</evidence>
<dbReference type="Pfam" id="PF00903">
    <property type="entry name" value="Glyoxalase"/>
    <property type="match status" value="2"/>
</dbReference>
<dbReference type="NCBIfam" id="TIGR01263">
    <property type="entry name" value="4HPPD"/>
    <property type="match status" value="1"/>
</dbReference>
<dbReference type="EMBL" id="CAKMMF010000012">
    <property type="protein sequence ID" value="CAH1206486.1"/>
    <property type="molecule type" value="Genomic_DNA"/>
</dbReference>
<dbReference type="CDD" id="cd08342">
    <property type="entry name" value="HPPD_N_like"/>
    <property type="match status" value="1"/>
</dbReference>
<dbReference type="InterPro" id="IPR041736">
    <property type="entry name" value="4OHPhenylPyrv_dOase_N"/>
</dbReference>
<evidence type="ECO:0000256" key="3">
    <source>
        <dbReference type="ARBA" id="ARBA00022723"/>
    </source>
</evidence>
<dbReference type="SUPFAM" id="SSF54593">
    <property type="entry name" value="Glyoxalase/Bleomycin resistance protein/Dihydroxybiphenyl dioxygenase"/>
    <property type="match status" value="1"/>
</dbReference>
<comment type="cofactor">
    <cofactor evidence="1">
        <name>Fe cation</name>
        <dbReference type="ChEBI" id="CHEBI:24875"/>
    </cofactor>
</comment>
<dbReference type="Proteomes" id="UP000838686">
    <property type="component" value="Unassembled WGS sequence"/>
</dbReference>
<organism evidence="7 8">
    <name type="scientific">Paenibacillus plantiphilus</name>
    <dbReference type="NCBI Taxonomy" id="2905650"/>
    <lineage>
        <taxon>Bacteria</taxon>
        <taxon>Bacillati</taxon>
        <taxon>Bacillota</taxon>
        <taxon>Bacilli</taxon>
        <taxon>Bacillales</taxon>
        <taxon>Paenibacillaceae</taxon>
        <taxon>Paenibacillus</taxon>
    </lineage>
</organism>
<dbReference type="InterPro" id="IPR005956">
    <property type="entry name" value="4OHPhenylPyrv_dOase"/>
</dbReference>
<feature type="domain" description="VOC" evidence="6">
    <location>
        <begin position="22"/>
        <end position="152"/>
    </location>
</feature>
<gene>
    <name evidence="7" type="primary">hpd</name>
    <name evidence="7" type="ORF">PAECIP111893_02576</name>
</gene>
<dbReference type="Gene3D" id="3.10.180.10">
    <property type="entry name" value="2,3-Dihydroxybiphenyl 1,2-Dioxygenase, domain 1"/>
    <property type="match status" value="2"/>
</dbReference>
<dbReference type="CDD" id="cd07250">
    <property type="entry name" value="HPPD_C_like"/>
    <property type="match status" value="1"/>
</dbReference>
<accession>A0ABN8GDW1</accession>
<name>A0ABN8GDW1_9BACL</name>
<feature type="domain" description="VOC" evidence="6">
    <location>
        <begin position="179"/>
        <end position="331"/>
    </location>
</feature>
<dbReference type="RefSeq" id="WP_236342891.1">
    <property type="nucleotide sequence ID" value="NZ_CAKMMF010000012.1"/>
</dbReference>
<reference evidence="7" key="1">
    <citation type="submission" date="2022-01" db="EMBL/GenBank/DDBJ databases">
        <authorList>
            <person name="Criscuolo A."/>
        </authorList>
    </citation>
    <scope>NUCLEOTIDE SEQUENCE</scope>
    <source>
        <strain evidence="7">CIP111893</strain>
    </source>
</reference>
<keyword evidence="7" id="KW-0223">Dioxygenase</keyword>
<proteinExistence type="inferred from homology"/>
<keyword evidence="4" id="KW-0677">Repeat</keyword>
<keyword evidence="3" id="KW-0479">Metal-binding</keyword>
<protein>
    <submittedName>
        <fullName evidence="7">4-hydroxyphenylpyruvate dioxygenase</fullName>
        <ecNumber evidence="7">1.13.11.27</ecNumber>
    </submittedName>
</protein>